<reference evidence="4 5" key="1">
    <citation type="submission" date="2020-01" db="EMBL/GenBank/DDBJ databases">
        <title>The possibility of degradation of plastic by Microbulbifer hydrolyticus IRE-31.</title>
        <authorList>
            <person name="Liu L."/>
        </authorList>
    </citation>
    <scope>NUCLEOTIDE SEQUENCE [LARGE SCALE GENOMIC DNA]</scope>
    <source>
        <strain evidence="4 5">IRE-31</strain>
    </source>
</reference>
<dbReference type="Pfam" id="PF08241">
    <property type="entry name" value="Methyltransf_11"/>
    <property type="match status" value="1"/>
</dbReference>
<keyword evidence="3" id="KW-0489">Methyltransferase</keyword>
<evidence type="ECO:0000259" key="2">
    <source>
        <dbReference type="Pfam" id="PF08241"/>
    </source>
</evidence>
<protein>
    <submittedName>
        <fullName evidence="4">Methyltransferase domain-containing protein</fullName>
    </submittedName>
    <submittedName>
        <fullName evidence="3">SAM-dependent methyltransferase</fullName>
    </submittedName>
</protein>
<dbReference type="RefSeq" id="WP_161858193.1">
    <property type="nucleotide sequence ID" value="NZ_CP047491.1"/>
</dbReference>
<keyword evidence="3" id="KW-0808">Transferase</keyword>
<gene>
    <name evidence="4" type="ORF">GTQ55_07635</name>
    <name evidence="3" type="ORF">HNQ53_000863</name>
</gene>
<feature type="region of interest" description="Disordered" evidence="1">
    <location>
        <begin position="248"/>
        <end position="275"/>
    </location>
</feature>
<feature type="compositionally biased region" description="Basic residues" evidence="1">
    <location>
        <begin position="262"/>
        <end position="275"/>
    </location>
</feature>
<evidence type="ECO:0000313" key="4">
    <source>
        <dbReference type="EMBL" id="QHQ38866.1"/>
    </source>
</evidence>
<dbReference type="Proteomes" id="UP000464675">
    <property type="component" value="Chromosome"/>
</dbReference>
<dbReference type="CDD" id="cd02440">
    <property type="entry name" value="AdoMet_MTases"/>
    <property type="match status" value="1"/>
</dbReference>
<dbReference type="InterPro" id="IPR013216">
    <property type="entry name" value="Methyltransf_11"/>
</dbReference>
<dbReference type="AlphaFoldDB" id="A0A6P1TB49"/>
<dbReference type="Proteomes" id="UP000563601">
    <property type="component" value="Unassembled WGS sequence"/>
</dbReference>
<evidence type="ECO:0000313" key="5">
    <source>
        <dbReference type="Proteomes" id="UP000464675"/>
    </source>
</evidence>
<dbReference type="OrthoDB" id="6191410at2"/>
<proteinExistence type="predicted"/>
<evidence type="ECO:0000313" key="3">
    <source>
        <dbReference type="EMBL" id="MBB5210675.1"/>
    </source>
</evidence>
<sequence length="275" mass="30837">MGRKAGRKPLFYRGKVQTPPLAQSCASLGDWFESALGQEILTQQLALAQPLVEGLFGYHLMQASVARQVDFAACSRINHRFRLSPCKDGGGAALVEFEQLPLPSESIDVAVLHHLLDFSPHPHQVLREAARVLIPGGHMVLIGFNPFSLLGLSRIFRSSSAYQSGNQLRAARVADWMNLLDLQAEPVERGFFRLPLQHSDLLAKTAWMERMGNRWHLPCGGFYIIVARKEVARMRTIKLNWHGDKKPVLSAVPSSPRVAANSRHRSRDQSRHKKR</sequence>
<reference evidence="3 6" key="2">
    <citation type="submission" date="2020-08" db="EMBL/GenBank/DDBJ databases">
        <title>Genomic Encyclopedia of Type Strains, Phase IV (KMG-IV): sequencing the most valuable type-strain genomes for metagenomic binning, comparative biology and taxonomic classification.</title>
        <authorList>
            <person name="Goeker M."/>
        </authorList>
    </citation>
    <scope>NUCLEOTIDE SEQUENCE [LARGE SCALE GENOMIC DNA]</scope>
    <source>
        <strain evidence="3 6">DSM 11525</strain>
    </source>
</reference>
<accession>A0A6P1TB49</accession>
<keyword evidence="5" id="KW-1185">Reference proteome</keyword>
<dbReference type="GO" id="GO:0032259">
    <property type="term" value="P:methylation"/>
    <property type="evidence" value="ECO:0007669"/>
    <property type="project" value="UniProtKB-KW"/>
</dbReference>
<dbReference type="SUPFAM" id="SSF53335">
    <property type="entry name" value="S-adenosyl-L-methionine-dependent methyltransferases"/>
    <property type="match status" value="1"/>
</dbReference>
<organism evidence="3 6">
    <name type="scientific">Microbulbifer hydrolyticus</name>
    <dbReference type="NCBI Taxonomy" id="48074"/>
    <lineage>
        <taxon>Bacteria</taxon>
        <taxon>Pseudomonadati</taxon>
        <taxon>Pseudomonadota</taxon>
        <taxon>Gammaproteobacteria</taxon>
        <taxon>Cellvibrionales</taxon>
        <taxon>Microbulbiferaceae</taxon>
        <taxon>Microbulbifer</taxon>
    </lineage>
</organism>
<evidence type="ECO:0000313" key="6">
    <source>
        <dbReference type="Proteomes" id="UP000563601"/>
    </source>
</evidence>
<dbReference type="Gene3D" id="3.40.50.150">
    <property type="entry name" value="Vaccinia Virus protein VP39"/>
    <property type="match status" value="1"/>
</dbReference>
<feature type="domain" description="Methyltransferase type 11" evidence="2">
    <location>
        <begin position="96"/>
        <end position="141"/>
    </location>
</feature>
<dbReference type="EMBL" id="CP047491">
    <property type="protein sequence ID" value="QHQ38866.1"/>
    <property type="molecule type" value="Genomic_DNA"/>
</dbReference>
<evidence type="ECO:0000256" key="1">
    <source>
        <dbReference type="SAM" id="MobiDB-lite"/>
    </source>
</evidence>
<dbReference type="EMBL" id="JACHHR010000001">
    <property type="protein sequence ID" value="MBB5210675.1"/>
    <property type="molecule type" value="Genomic_DNA"/>
</dbReference>
<dbReference type="InterPro" id="IPR029063">
    <property type="entry name" value="SAM-dependent_MTases_sf"/>
</dbReference>
<name>A0A6P1TB49_9GAMM</name>
<dbReference type="GO" id="GO:0008757">
    <property type="term" value="F:S-adenosylmethionine-dependent methyltransferase activity"/>
    <property type="evidence" value="ECO:0007669"/>
    <property type="project" value="InterPro"/>
</dbReference>